<dbReference type="GO" id="GO:0005743">
    <property type="term" value="C:mitochondrial inner membrane"/>
    <property type="evidence" value="ECO:0007669"/>
    <property type="project" value="UniProtKB-SubCell"/>
</dbReference>
<evidence type="ECO:0000256" key="9">
    <source>
        <dbReference type="ARBA" id="ARBA00093195"/>
    </source>
</evidence>
<evidence type="ECO:0000256" key="7">
    <source>
        <dbReference type="ARBA" id="ARBA00023128"/>
    </source>
</evidence>
<evidence type="ECO:0000256" key="2">
    <source>
        <dbReference type="ARBA" id="ARBA00022448"/>
    </source>
</evidence>
<evidence type="ECO:0000256" key="10">
    <source>
        <dbReference type="PROSITE-ProRule" id="PRU00282"/>
    </source>
</evidence>
<dbReference type="GO" id="GO:1990519">
    <property type="term" value="P:pyrimidine nucleotide import into mitochondrion"/>
    <property type="evidence" value="ECO:0007669"/>
    <property type="project" value="TreeGrafter"/>
</dbReference>
<keyword evidence="5" id="KW-0999">Mitochondrion inner membrane</keyword>
<proteinExistence type="inferred from homology"/>
<evidence type="ECO:0000256" key="4">
    <source>
        <dbReference type="ARBA" id="ARBA00022737"/>
    </source>
</evidence>
<feature type="repeat" description="Solcar" evidence="10">
    <location>
        <begin position="170"/>
        <end position="264"/>
    </location>
</feature>
<dbReference type="PANTHER" id="PTHR45829:SF4">
    <property type="entry name" value="MITOCHONDRIAL CARRIER PROTEIN RIM2"/>
    <property type="match status" value="1"/>
</dbReference>
<dbReference type="GO" id="GO:0015218">
    <property type="term" value="F:pyrimidine nucleotide transmembrane transporter activity"/>
    <property type="evidence" value="ECO:0007669"/>
    <property type="project" value="InterPro"/>
</dbReference>
<gene>
    <name evidence="13" type="ORF">BGT96224V2_LOCUS1818</name>
</gene>
<feature type="compositionally biased region" description="Polar residues" evidence="12">
    <location>
        <begin position="1"/>
        <end position="19"/>
    </location>
</feature>
<evidence type="ECO:0000256" key="8">
    <source>
        <dbReference type="ARBA" id="ARBA00023136"/>
    </source>
</evidence>
<keyword evidence="8 10" id="KW-0472">Membrane</keyword>
<keyword evidence="7" id="KW-0496">Mitochondrion</keyword>
<dbReference type="PRINTS" id="PR00926">
    <property type="entry name" value="MITOCARRIER"/>
</dbReference>
<dbReference type="InterPro" id="IPR023395">
    <property type="entry name" value="MCP_dom_sf"/>
</dbReference>
<dbReference type="AlphaFoldDB" id="A0A381L425"/>
<comment type="catalytic activity">
    <reaction evidence="9">
        <text>5-methyl-UTP(out) + UTP(in) = 5-methyl-UTP(in) + UTP(out)</text>
        <dbReference type="Rhea" id="RHEA:73523"/>
        <dbReference type="ChEBI" id="CHEBI:46398"/>
        <dbReference type="ChEBI" id="CHEBI:63527"/>
    </reaction>
</comment>
<dbReference type="PANTHER" id="PTHR45829">
    <property type="entry name" value="MITOCHONDRIAL CARRIER PROTEIN RIM2"/>
    <property type="match status" value="1"/>
</dbReference>
<dbReference type="OrthoDB" id="269120at2759"/>
<feature type="repeat" description="Solcar" evidence="10">
    <location>
        <begin position="286"/>
        <end position="375"/>
    </location>
</feature>
<feature type="region of interest" description="Disordered" evidence="12">
    <location>
        <begin position="1"/>
        <end position="39"/>
    </location>
</feature>
<protein>
    <submittedName>
        <fullName evidence="13">Bgt-2864</fullName>
    </submittedName>
</protein>
<keyword evidence="3 10" id="KW-0812">Transmembrane</keyword>
<dbReference type="Gene3D" id="1.50.40.10">
    <property type="entry name" value="Mitochondrial carrier domain"/>
    <property type="match status" value="2"/>
</dbReference>
<dbReference type="SUPFAM" id="SSF103506">
    <property type="entry name" value="Mitochondrial carrier"/>
    <property type="match status" value="1"/>
</dbReference>
<evidence type="ECO:0000313" key="13">
    <source>
        <dbReference type="EMBL" id="SUZ08663.1"/>
    </source>
</evidence>
<sequence length="381" mass="41932">MNTNINPATSSTLHSQHSQLPKEWDRRRGSNDPQEQDSIPVVYRSTPIAKSWAHFVAGGIGGMAAATLTAPLDVLKTRLQSDFYRAQISRSRVARGILPGAHASPLRSSLMHFRETFQILGSVQRIEGWRALFKGLGPNLIGVVPARSINFYVVGNGKRMIADYGNGGVESAWVVLCAAAMAGIVTSTITNPIWLIKTRLQLDKDVADKAGGTALRKYRNSWDCVRKVVRQEGFRGLYKGMSASYLGVSESTVQWVFYEQMKKYLAQRAQRLAESGRPKNLWDKVVDWTGNLGSAGGAKLIAALAAYPHEVFRTRLRLAPCENQSPKYTGIVQCAKLVWKEEGMVALYGGLTPHLLRTVPSAAIMFGIYEGILKMLDVPAI</sequence>
<comment type="subcellular location">
    <subcellularLocation>
        <location evidence="1">Mitochondrion inner membrane</location>
        <topology evidence="1">Multi-pass membrane protein</topology>
    </subcellularLocation>
</comment>
<dbReference type="FunFam" id="1.50.40.10:FF:000088">
    <property type="entry name" value="Mitochondrial carrier protein RIM2"/>
    <property type="match status" value="1"/>
</dbReference>
<keyword evidence="6" id="KW-1133">Transmembrane helix</keyword>
<dbReference type="InterPro" id="IPR002067">
    <property type="entry name" value="MCP"/>
</dbReference>
<comment type="similarity">
    <text evidence="11">Belongs to the mitochondrial carrier (TC 2.A.29) family.</text>
</comment>
<keyword evidence="2 11" id="KW-0813">Transport</keyword>
<organism evidence="13">
    <name type="scientific">Blumeria graminis f. sp. tritici 96224</name>
    <dbReference type="NCBI Taxonomy" id="1268274"/>
    <lineage>
        <taxon>Eukaryota</taxon>
        <taxon>Fungi</taxon>
        <taxon>Dikarya</taxon>
        <taxon>Ascomycota</taxon>
        <taxon>Pezizomycotina</taxon>
        <taxon>Leotiomycetes</taxon>
        <taxon>Erysiphales</taxon>
        <taxon>Erysiphaceae</taxon>
        <taxon>Blumeria</taxon>
    </lineage>
</organism>
<dbReference type="PROSITE" id="PS50920">
    <property type="entry name" value="SOLCAR"/>
    <property type="match status" value="3"/>
</dbReference>
<dbReference type="EMBL" id="UIGY01000028">
    <property type="protein sequence ID" value="SUZ08663.1"/>
    <property type="molecule type" value="Genomic_DNA"/>
</dbReference>
<evidence type="ECO:0000256" key="11">
    <source>
        <dbReference type="RuleBase" id="RU000488"/>
    </source>
</evidence>
<dbReference type="InterPro" id="IPR049562">
    <property type="entry name" value="SLC25A33/36-like"/>
</dbReference>
<keyword evidence="4" id="KW-0677">Repeat</keyword>
<dbReference type="InterPro" id="IPR018108">
    <property type="entry name" value="MCP_transmembrane"/>
</dbReference>
<name>A0A381L425_BLUGR</name>
<accession>A0A381L425</accession>
<evidence type="ECO:0000256" key="5">
    <source>
        <dbReference type="ARBA" id="ARBA00022792"/>
    </source>
</evidence>
<reference evidence="13" key="1">
    <citation type="submission" date="2018-07" db="EMBL/GenBank/DDBJ databases">
        <authorList>
            <person name="Quirk P.G."/>
            <person name="Krulwich T.A."/>
        </authorList>
    </citation>
    <scope>NUCLEOTIDE SEQUENCE</scope>
    <source>
        <strain evidence="13">96224</strain>
    </source>
</reference>
<evidence type="ECO:0000256" key="12">
    <source>
        <dbReference type="SAM" id="MobiDB-lite"/>
    </source>
</evidence>
<evidence type="ECO:0000256" key="6">
    <source>
        <dbReference type="ARBA" id="ARBA00022989"/>
    </source>
</evidence>
<evidence type="ECO:0000256" key="1">
    <source>
        <dbReference type="ARBA" id="ARBA00004448"/>
    </source>
</evidence>
<feature type="repeat" description="Solcar" evidence="10">
    <location>
        <begin position="49"/>
        <end position="160"/>
    </location>
</feature>
<feature type="compositionally biased region" description="Basic and acidic residues" evidence="12">
    <location>
        <begin position="20"/>
        <end position="30"/>
    </location>
</feature>
<dbReference type="Pfam" id="PF00153">
    <property type="entry name" value="Mito_carr"/>
    <property type="match status" value="3"/>
</dbReference>
<evidence type="ECO:0000256" key="3">
    <source>
        <dbReference type="ARBA" id="ARBA00022692"/>
    </source>
</evidence>